<proteinExistence type="predicted"/>
<organism evidence="2 3">
    <name type="scientific">Rhizophagus irregularis</name>
    <dbReference type="NCBI Taxonomy" id="588596"/>
    <lineage>
        <taxon>Eukaryota</taxon>
        <taxon>Fungi</taxon>
        <taxon>Fungi incertae sedis</taxon>
        <taxon>Mucoromycota</taxon>
        <taxon>Glomeromycotina</taxon>
        <taxon>Glomeromycetes</taxon>
        <taxon>Glomerales</taxon>
        <taxon>Glomeraceae</taxon>
        <taxon>Rhizophagus</taxon>
    </lineage>
</organism>
<dbReference type="VEuPathDB" id="FungiDB:RhiirFUN_015449"/>
<feature type="coiled-coil region" evidence="1">
    <location>
        <begin position="34"/>
        <end position="68"/>
    </location>
</feature>
<gene>
    <name evidence="2" type="ORF">RhiirC2_770451</name>
</gene>
<dbReference type="VEuPathDB" id="FungiDB:RhiirA1_453089"/>
<evidence type="ECO:0000313" key="3">
    <source>
        <dbReference type="Proteomes" id="UP000233469"/>
    </source>
</evidence>
<sequence>MLISRQESVTFLPNLTADELAFQECIEVINANLLPNMHSELDLLRQENAKLLAENAKIKAKNVRLRQAIKDNVVKLTKLE</sequence>
<evidence type="ECO:0000313" key="2">
    <source>
        <dbReference type="EMBL" id="PKK78231.1"/>
    </source>
</evidence>
<dbReference type="EMBL" id="LLXL01000091">
    <property type="protein sequence ID" value="PKK78231.1"/>
    <property type="molecule type" value="Genomic_DNA"/>
</dbReference>
<protein>
    <submittedName>
        <fullName evidence="2">Uncharacterized protein</fullName>
    </submittedName>
</protein>
<reference evidence="2 3" key="1">
    <citation type="submission" date="2016-04" db="EMBL/GenBank/DDBJ databases">
        <title>Genome analyses suggest a sexual origin of heterokaryosis in a supposedly ancient asexual fungus.</title>
        <authorList>
            <person name="Ropars J."/>
            <person name="Sedzielewska K."/>
            <person name="Noel J."/>
            <person name="Charron P."/>
            <person name="Farinelli L."/>
            <person name="Marton T."/>
            <person name="Kruger M."/>
            <person name="Pelin A."/>
            <person name="Brachmann A."/>
            <person name="Corradi N."/>
        </authorList>
    </citation>
    <scope>NUCLEOTIDE SEQUENCE [LARGE SCALE GENOMIC DNA]</scope>
    <source>
        <strain evidence="2 3">C2</strain>
    </source>
</reference>
<accession>A0A2N1NWR2</accession>
<keyword evidence="1" id="KW-0175">Coiled coil</keyword>
<comment type="caution">
    <text evidence="2">The sequence shown here is derived from an EMBL/GenBank/DDBJ whole genome shotgun (WGS) entry which is preliminary data.</text>
</comment>
<evidence type="ECO:0000256" key="1">
    <source>
        <dbReference type="SAM" id="Coils"/>
    </source>
</evidence>
<dbReference type="AlphaFoldDB" id="A0A2N1NWR2"/>
<dbReference type="Proteomes" id="UP000233469">
    <property type="component" value="Unassembled WGS sequence"/>
</dbReference>
<name>A0A2N1NWR2_9GLOM</name>
<reference evidence="2 3" key="2">
    <citation type="submission" date="2017-10" db="EMBL/GenBank/DDBJ databases">
        <title>Extensive intraspecific genome diversity in a model arbuscular mycorrhizal fungus.</title>
        <authorList>
            <person name="Chen E.C.H."/>
            <person name="Morin E."/>
            <person name="Baudet D."/>
            <person name="Noel J."/>
            <person name="Ndikumana S."/>
            <person name="Charron P."/>
            <person name="St-Onge C."/>
            <person name="Giorgi J."/>
            <person name="Grigoriev I.V."/>
            <person name="Roux C."/>
            <person name="Martin F.M."/>
            <person name="Corradi N."/>
        </authorList>
    </citation>
    <scope>NUCLEOTIDE SEQUENCE [LARGE SCALE GENOMIC DNA]</scope>
    <source>
        <strain evidence="2 3">C2</strain>
    </source>
</reference>